<evidence type="ECO:0000313" key="2">
    <source>
        <dbReference type="Proteomes" id="UP001148662"/>
    </source>
</evidence>
<organism evidence="1 2">
    <name type="scientific">Phlebia brevispora</name>
    <dbReference type="NCBI Taxonomy" id="194682"/>
    <lineage>
        <taxon>Eukaryota</taxon>
        <taxon>Fungi</taxon>
        <taxon>Dikarya</taxon>
        <taxon>Basidiomycota</taxon>
        <taxon>Agaricomycotina</taxon>
        <taxon>Agaricomycetes</taxon>
        <taxon>Polyporales</taxon>
        <taxon>Meruliaceae</taxon>
        <taxon>Phlebia</taxon>
    </lineage>
</organism>
<evidence type="ECO:0000313" key="1">
    <source>
        <dbReference type="EMBL" id="KAJ3552732.1"/>
    </source>
</evidence>
<comment type="caution">
    <text evidence="1">The sequence shown here is derived from an EMBL/GenBank/DDBJ whole genome shotgun (WGS) entry which is preliminary data.</text>
</comment>
<dbReference type="Proteomes" id="UP001148662">
    <property type="component" value="Unassembled WGS sequence"/>
</dbReference>
<reference evidence="1" key="1">
    <citation type="submission" date="2022-07" db="EMBL/GenBank/DDBJ databases">
        <title>Genome Sequence of Phlebia brevispora.</title>
        <authorList>
            <person name="Buettner E."/>
        </authorList>
    </citation>
    <scope>NUCLEOTIDE SEQUENCE</scope>
    <source>
        <strain evidence="1">MPL23</strain>
    </source>
</reference>
<name>A0ACC1T441_9APHY</name>
<proteinExistence type="predicted"/>
<keyword evidence="2" id="KW-1185">Reference proteome</keyword>
<gene>
    <name evidence="1" type="ORF">NM688_g3996</name>
</gene>
<dbReference type="EMBL" id="JANHOG010000624">
    <property type="protein sequence ID" value="KAJ3552732.1"/>
    <property type="molecule type" value="Genomic_DNA"/>
</dbReference>
<accession>A0ACC1T441</accession>
<sequence length="265" mass="28281">MSFTLLTLPNVVLRTSTVAEVGSLAVECLSDSHWQPAQDAAAGSSAESDITLAFLLNAHTILLERGSIVSLVIAPSGQRTYSFHPLADGEKVSSAVYLVIPPPKSAGPFVAQDVASFDSLLSQYAQLAWSYGDPELPSVPTPPLPPRSRPSSPPEVHANIKSNVEDAKQVDDPSLRGRLVLMDDSNGEVVGELPQSLNITEDPALAGKSNAPVVLELHPDMYDACTGVRPLGAEGDDLLEVREVFARVIPPEEQDWVMKGATLIR</sequence>
<protein>
    <submittedName>
        <fullName evidence="1">Uncharacterized protein</fullName>
    </submittedName>
</protein>